<feature type="signal peptide" evidence="1">
    <location>
        <begin position="1"/>
        <end position="16"/>
    </location>
</feature>
<reference evidence="2" key="1">
    <citation type="journal article" date="2021" name="Sci. Rep.">
        <title>Diploid genomic architecture of Nitzschia inconspicua, an elite biomass production diatom.</title>
        <authorList>
            <person name="Oliver A."/>
            <person name="Podell S."/>
            <person name="Pinowska A."/>
            <person name="Traller J.C."/>
            <person name="Smith S.R."/>
            <person name="McClure R."/>
            <person name="Beliaev A."/>
            <person name="Bohutskyi P."/>
            <person name="Hill E.A."/>
            <person name="Rabines A."/>
            <person name="Zheng H."/>
            <person name="Allen L.Z."/>
            <person name="Kuo A."/>
            <person name="Grigoriev I.V."/>
            <person name="Allen A.E."/>
            <person name="Hazlebeck D."/>
            <person name="Allen E.E."/>
        </authorList>
    </citation>
    <scope>NUCLEOTIDE SEQUENCE</scope>
    <source>
        <strain evidence="2">Hildebrandi</strain>
    </source>
</reference>
<keyword evidence="1" id="KW-0732">Signal</keyword>
<feature type="chain" id="PRO_5039947552" evidence="1">
    <location>
        <begin position="17"/>
        <end position="340"/>
    </location>
</feature>
<dbReference type="AlphaFoldDB" id="A0A9K3KDI6"/>
<dbReference type="EMBL" id="JAGRRH010000026">
    <property type="protein sequence ID" value="KAG7341660.1"/>
    <property type="molecule type" value="Genomic_DNA"/>
</dbReference>
<dbReference type="Proteomes" id="UP000693970">
    <property type="component" value="Unassembled WGS sequence"/>
</dbReference>
<gene>
    <name evidence="2" type="ORF">IV203_023613</name>
</gene>
<accession>A0A9K3KDI6</accession>
<reference evidence="2" key="2">
    <citation type="submission" date="2021-04" db="EMBL/GenBank/DDBJ databases">
        <authorList>
            <person name="Podell S."/>
        </authorList>
    </citation>
    <scope>NUCLEOTIDE SEQUENCE</scope>
    <source>
        <strain evidence="2">Hildebrandi</strain>
    </source>
</reference>
<organism evidence="2 3">
    <name type="scientific">Nitzschia inconspicua</name>
    <dbReference type="NCBI Taxonomy" id="303405"/>
    <lineage>
        <taxon>Eukaryota</taxon>
        <taxon>Sar</taxon>
        <taxon>Stramenopiles</taxon>
        <taxon>Ochrophyta</taxon>
        <taxon>Bacillariophyta</taxon>
        <taxon>Bacillariophyceae</taxon>
        <taxon>Bacillariophycidae</taxon>
        <taxon>Bacillariales</taxon>
        <taxon>Bacillariaceae</taxon>
        <taxon>Nitzschia</taxon>
    </lineage>
</organism>
<evidence type="ECO:0000256" key="1">
    <source>
        <dbReference type="SAM" id="SignalP"/>
    </source>
</evidence>
<comment type="caution">
    <text evidence="2">The sequence shown here is derived from an EMBL/GenBank/DDBJ whole genome shotgun (WGS) entry which is preliminary data.</text>
</comment>
<sequence length="340" mass="35939">MKFSAAIIAIVPAVSAVSLRSQANPSSSTITTNVALKGVSGEASKQDLDFIGKALVASYNDVHWEAGHFLTGEHSTEFIGQLCKYCPDDDSAASDFVFAVKAPVGQLCKYCPDDDAAMGTSLLTTALVEDCAGLCNKEAVAELEVSFCNKIRNSNSAYLKSANACSLEFDIEGKNKKHTIPAADAMATMDSTLILKGVAGDATTKEELALIAKAYVSAYNDVHWESGHYMSDAEIPFSAGTPVGQLCKYCPDDDSFGGATTLVLDIVTPIVGQLCKYCPDDDASTAQLTDLKSTDLTRKAVEVAFCKKIQASVSDKLRATQSCSVAMESILAADAKQTMA</sequence>
<dbReference type="OrthoDB" id="50287at2759"/>
<proteinExistence type="predicted"/>
<protein>
    <submittedName>
        <fullName evidence="2">Uncharacterized protein</fullName>
    </submittedName>
</protein>
<keyword evidence="3" id="KW-1185">Reference proteome</keyword>
<evidence type="ECO:0000313" key="3">
    <source>
        <dbReference type="Proteomes" id="UP000693970"/>
    </source>
</evidence>
<name>A0A9K3KDI6_9STRA</name>
<evidence type="ECO:0000313" key="2">
    <source>
        <dbReference type="EMBL" id="KAG7341660.1"/>
    </source>
</evidence>